<name>A0A644VYR2_9ZZZZ</name>
<dbReference type="EMBL" id="VSSQ01000474">
    <property type="protein sequence ID" value="MPL95612.1"/>
    <property type="molecule type" value="Genomic_DNA"/>
</dbReference>
<dbReference type="GO" id="GO:0005886">
    <property type="term" value="C:plasma membrane"/>
    <property type="evidence" value="ECO:0007669"/>
    <property type="project" value="UniProtKB-SubCell"/>
</dbReference>
<feature type="transmembrane region" description="Helical" evidence="7">
    <location>
        <begin position="77"/>
        <end position="95"/>
    </location>
</feature>
<comment type="subcellular location">
    <subcellularLocation>
        <location evidence="1">Cell inner membrane</location>
        <topology evidence="1">Multi-pass membrane protein</topology>
    </subcellularLocation>
</comment>
<feature type="transmembrane region" description="Helical" evidence="7">
    <location>
        <begin position="239"/>
        <end position="255"/>
    </location>
</feature>
<feature type="transmembrane region" description="Helical" evidence="7">
    <location>
        <begin position="170"/>
        <end position="190"/>
    </location>
</feature>
<evidence type="ECO:0000256" key="4">
    <source>
        <dbReference type="ARBA" id="ARBA00022692"/>
    </source>
</evidence>
<feature type="transmembrane region" description="Helical" evidence="7">
    <location>
        <begin position="46"/>
        <end position="65"/>
    </location>
</feature>
<evidence type="ECO:0000256" key="7">
    <source>
        <dbReference type="SAM" id="Phobius"/>
    </source>
</evidence>
<dbReference type="PANTHER" id="PTHR33362">
    <property type="entry name" value="SIALIC ACID TRAP TRANSPORTER PERMEASE PROTEIN SIAT-RELATED"/>
    <property type="match status" value="1"/>
</dbReference>
<dbReference type="InterPro" id="IPR010656">
    <property type="entry name" value="DctM"/>
</dbReference>
<dbReference type="PIRSF" id="PIRSF006066">
    <property type="entry name" value="HI0050"/>
    <property type="match status" value="1"/>
</dbReference>
<organism evidence="9">
    <name type="scientific">bioreactor metagenome</name>
    <dbReference type="NCBI Taxonomy" id="1076179"/>
    <lineage>
        <taxon>unclassified sequences</taxon>
        <taxon>metagenomes</taxon>
        <taxon>ecological metagenomes</taxon>
    </lineage>
</organism>
<accession>A0A644VYR2</accession>
<dbReference type="PANTHER" id="PTHR33362:SF5">
    <property type="entry name" value="C4-DICARBOXYLATE TRAP TRANSPORTER LARGE PERMEASE PROTEIN DCTM"/>
    <property type="match status" value="1"/>
</dbReference>
<evidence type="ECO:0000256" key="3">
    <source>
        <dbReference type="ARBA" id="ARBA00022519"/>
    </source>
</evidence>
<dbReference type="GO" id="GO:0022857">
    <property type="term" value="F:transmembrane transporter activity"/>
    <property type="evidence" value="ECO:0007669"/>
    <property type="project" value="TreeGrafter"/>
</dbReference>
<sequence>MVPILLICIFVLFASSAPITVALGLSGFTALLLGSTLEPMIVIQRLVGGIDSFSLMALPFFILSANLMATGGLSKRLLDWCRALVGHICGGIAIATELASMFFGALSGSSPATIIAIGKLMYPDLIERKYPKKFVGGLLASSGSVALIIPPSITIIIYCTVTGASVGKCFIAGITAGLIFGLSSLIYIYIYSRKLNLPRDRKSTGRELWHATKKAFAALMVPVIILGGIYSGICTPTDAAAISAVYALIIGLFVYKEMTFKDLWKVLIDSAVGTSQVLVLMSSATILAWILTVSQVSTFITTSLLANVTSKVLFLLVINLILLVMGMFMDGSASILIIAPLVYPLAVGLGIHPVHLCLIMIANLAIGMYTPPFGMNLFVTSSITKTDMVEMLPGVWPFLAVNIASLALITYFPDVIMFLPNLAH</sequence>
<evidence type="ECO:0000256" key="5">
    <source>
        <dbReference type="ARBA" id="ARBA00022989"/>
    </source>
</evidence>
<feature type="transmembrane region" description="Helical" evidence="7">
    <location>
        <begin position="211"/>
        <end position="233"/>
    </location>
</feature>
<keyword evidence="6 7" id="KW-0472">Membrane</keyword>
<feature type="transmembrane region" description="Helical" evidence="7">
    <location>
        <begin position="395"/>
        <end position="419"/>
    </location>
</feature>
<evidence type="ECO:0000256" key="1">
    <source>
        <dbReference type="ARBA" id="ARBA00004429"/>
    </source>
</evidence>
<evidence type="ECO:0000256" key="2">
    <source>
        <dbReference type="ARBA" id="ARBA00022475"/>
    </source>
</evidence>
<gene>
    <name evidence="9" type="primary">dctM_17</name>
    <name evidence="9" type="ORF">SDC9_41784</name>
</gene>
<dbReference type="Pfam" id="PF06808">
    <property type="entry name" value="DctM"/>
    <property type="match status" value="1"/>
</dbReference>
<dbReference type="NCBIfam" id="TIGR00786">
    <property type="entry name" value="dctM"/>
    <property type="match status" value="1"/>
</dbReference>
<dbReference type="AlphaFoldDB" id="A0A644VYR2"/>
<feature type="transmembrane region" description="Helical" evidence="7">
    <location>
        <begin position="267"/>
        <end position="292"/>
    </location>
</feature>
<feature type="transmembrane region" description="Helical" evidence="7">
    <location>
        <begin position="134"/>
        <end position="158"/>
    </location>
</feature>
<feature type="transmembrane region" description="Helical" evidence="7">
    <location>
        <begin position="341"/>
        <end position="366"/>
    </location>
</feature>
<evidence type="ECO:0000313" key="9">
    <source>
        <dbReference type="EMBL" id="MPL95612.1"/>
    </source>
</evidence>
<feature type="transmembrane region" description="Helical" evidence="7">
    <location>
        <begin position="312"/>
        <end position="329"/>
    </location>
</feature>
<feature type="domain" description="TRAP C4-dicarboxylate transport system permease DctM subunit" evidence="8">
    <location>
        <begin position="6"/>
        <end position="414"/>
    </location>
</feature>
<keyword evidence="4 7" id="KW-0812">Transmembrane</keyword>
<dbReference type="InterPro" id="IPR004681">
    <property type="entry name" value="TRAP_DctM"/>
</dbReference>
<keyword evidence="2" id="KW-1003">Cell membrane</keyword>
<evidence type="ECO:0000259" key="8">
    <source>
        <dbReference type="Pfam" id="PF06808"/>
    </source>
</evidence>
<reference evidence="9" key="1">
    <citation type="submission" date="2019-08" db="EMBL/GenBank/DDBJ databases">
        <authorList>
            <person name="Kucharzyk K."/>
            <person name="Murdoch R.W."/>
            <person name="Higgins S."/>
            <person name="Loffler F."/>
        </authorList>
    </citation>
    <scope>NUCLEOTIDE SEQUENCE</scope>
</reference>
<keyword evidence="3" id="KW-0997">Cell inner membrane</keyword>
<comment type="caution">
    <text evidence="9">The sequence shown here is derived from an EMBL/GenBank/DDBJ whole genome shotgun (WGS) entry which is preliminary data.</text>
</comment>
<proteinExistence type="predicted"/>
<keyword evidence="5 7" id="KW-1133">Transmembrane helix</keyword>
<evidence type="ECO:0000256" key="6">
    <source>
        <dbReference type="ARBA" id="ARBA00023136"/>
    </source>
</evidence>
<protein>
    <submittedName>
        <fullName evidence="9">C4-dicarboxylate TRAP transporter large permease protein DctM</fullName>
    </submittedName>
</protein>